<accession>A0A7Y4LAX5</accession>
<feature type="transmembrane region" description="Helical" evidence="1">
    <location>
        <begin position="82"/>
        <end position="102"/>
    </location>
</feature>
<evidence type="ECO:0008006" key="4">
    <source>
        <dbReference type="Google" id="ProtNLM"/>
    </source>
</evidence>
<feature type="transmembrane region" description="Helical" evidence="1">
    <location>
        <begin position="301"/>
        <end position="319"/>
    </location>
</feature>
<feature type="transmembrane region" description="Helical" evidence="1">
    <location>
        <begin position="153"/>
        <end position="173"/>
    </location>
</feature>
<comment type="caution">
    <text evidence="2">The sequence shown here is derived from an EMBL/GenBank/DDBJ whole genome shotgun (WGS) entry which is preliminary data.</text>
</comment>
<feature type="transmembrane region" description="Helical" evidence="1">
    <location>
        <begin position="381"/>
        <end position="403"/>
    </location>
</feature>
<dbReference type="RefSeq" id="WP_171589145.1">
    <property type="nucleotide sequence ID" value="NZ_JABGBO010000009.1"/>
</dbReference>
<feature type="transmembrane region" description="Helical" evidence="1">
    <location>
        <begin position="455"/>
        <end position="477"/>
    </location>
</feature>
<feature type="transmembrane region" description="Helical" evidence="1">
    <location>
        <begin position="20"/>
        <end position="38"/>
    </location>
</feature>
<organism evidence="2 3">
    <name type="scientific">Pelistega europaea</name>
    <dbReference type="NCBI Taxonomy" id="106147"/>
    <lineage>
        <taxon>Bacteria</taxon>
        <taxon>Pseudomonadati</taxon>
        <taxon>Pseudomonadota</taxon>
        <taxon>Betaproteobacteria</taxon>
        <taxon>Burkholderiales</taxon>
        <taxon>Alcaligenaceae</taxon>
        <taxon>Pelistega</taxon>
    </lineage>
</organism>
<feature type="transmembrane region" description="Helical" evidence="1">
    <location>
        <begin position="180"/>
        <end position="199"/>
    </location>
</feature>
<evidence type="ECO:0000256" key="1">
    <source>
        <dbReference type="SAM" id="Phobius"/>
    </source>
</evidence>
<keyword evidence="1" id="KW-0812">Transmembrane</keyword>
<dbReference type="AlphaFoldDB" id="A0A7Y4LAX5"/>
<feature type="transmembrane region" description="Helical" evidence="1">
    <location>
        <begin position="351"/>
        <end position="369"/>
    </location>
</feature>
<feature type="transmembrane region" description="Helical" evidence="1">
    <location>
        <begin position="328"/>
        <end position="345"/>
    </location>
</feature>
<keyword evidence="1" id="KW-1133">Transmembrane helix</keyword>
<reference evidence="2 3" key="1">
    <citation type="submission" date="2020-05" db="EMBL/GenBank/DDBJ databases">
        <authorList>
            <person name="Niu N."/>
        </authorList>
    </citation>
    <scope>NUCLEOTIDE SEQUENCE [LARGE SCALE GENOMIC DNA]</scope>
    <source>
        <strain evidence="2 3">LMG10982</strain>
    </source>
</reference>
<dbReference type="Proteomes" id="UP000541421">
    <property type="component" value="Unassembled WGS sequence"/>
</dbReference>
<sequence>MVSTQRKTPARLASPAARKLPRKILFWFMLAYIVAGLFGRDPWKTDDVAGIASMLSAVNDGHWVTSYIGLIPYTDHGPLTSMIGGLFIKIFSPLFALFTNTLDAQIIAARLPNFIYFFGMMWGVWYGTYVLARRPEAQPLSLPFGGEPNPRDYGRMMADVAFFFMLATVGIVIRTHETSFYPLLICLHSLAFYGVVQLLNHPTQGSLVVGTVMALTFMTRGFIGVAPILLVTIFLFFSKVYSFRLKVFLFLSLVLASLLSVIWITSAHDMDPGWVTLWWREQLQTFSLPQFTGTLKSLRDLAWFLWPSWPFALFALWSWRKWFDVPHIFIPACFIIANLIMILVSHEAFEAEYGPITMACAALAAMSIPTLKRSVINLLDWYSIMVVTLGLLAIWVGWSALYFGTPPQIHRNIMRLIPGFDTTIPWIAGIIGVIICLFWYKAVAWRLKANPTARWRGIMLTAAGTIISWLLLSTLWLPAIDYNRSYRSVGASLAQTIQTQAPEYDCALTIDVNQGQAAAFATFAQLRLSRLPHCRYALIQANDAQSLATIQQNYAGRIIWRGRRPSDRHGETFLFIDLATNKAHNNSL</sequence>
<protein>
    <recommendedName>
        <fullName evidence="4">Glycosyltransferase</fullName>
    </recommendedName>
</protein>
<feature type="transmembrane region" description="Helical" evidence="1">
    <location>
        <begin position="211"/>
        <end position="235"/>
    </location>
</feature>
<evidence type="ECO:0000313" key="2">
    <source>
        <dbReference type="EMBL" id="NOL50162.1"/>
    </source>
</evidence>
<feature type="transmembrane region" description="Helical" evidence="1">
    <location>
        <begin position="114"/>
        <end position="133"/>
    </location>
</feature>
<evidence type="ECO:0000313" key="3">
    <source>
        <dbReference type="Proteomes" id="UP000541421"/>
    </source>
</evidence>
<keyword evidence="3" id="KW-1185">Reference proteome</keyword>
<gene>
    <name evidence="2" type="ORF">HKX40_08445</name>
</gene>
<feature type="transmembrane region" description="Helical" evidence="1">
    <location>
        <begin position="247"/>
        <end position="265"/>
    </location>
</feature>
<dbReference type="EMBL" id="JABGBO010000009">
    <property type="protein sequence ID" value="NOL50162.1"/>
    <property type="molecule type" value="Genomic_DNA"/>
</dbReference>
<keyword evidence="1" id="KW-0472">Membrane</keyword>
<feature type="transmembrane region" description="Helical" evidence="1">
    <location>
        <begin position="423"/>
        <end position="443"/>
    </location>
</feature>
<proteinExistence type="predicted"/>
<name>A0A7Y4LAX5_9BURK</name>